<dbReference type="AlphaFoldDB" id="A0ABD2NYR5"/>
<evidence type="ECO:0000313" key="3">
    <source>
        <dbReference type="Proteomes" id="UP001516400"/>
    </source>
</evidence>
<protein>
    <submittedName>
        <fullName evidence="2">Uncharacterized protein</fullName>
    </submittedName>
</protein>
<feature type="region of interest" description="Disordered" evidence="1">
    <location>
        <begin position="1"/>
        <end position="58"/>
    </location>
</feature>
<evidence type="ECO:0000256" key="1">
    <source>
        <dbReference type="SAM" id="MobiDB-lite"/>
    </source>
</evidence>
<name>A0ABD2NYR5_9CUCU</name>
<comment type="caution">
    <text evidence="2">The sequence shown here is derived from an EMBL/GenBank/DDBJ whole genome shotgun (WGS) entry which is preliminary data.</text>
</comment>
<accession>A0ABD2NYR5</accession>
<feature type="non-terminal residue" evidence="2">
    <location>
        <position position="58"/>
    </location>
</feature>
<sequence>MKNRESQIAEDDKRNEHNNVIFTSEVGEDAIVDTENNEKHENENKCYATEDVEENLCK</sequence>
<organism evidence="2 3">
    <name type="scientific">Cryptolaemus montrouzieri</name>
    <dbReference type="NCBI Taxonomy" id="559131"/>
    <lineage>
        <taxon>Eukaryota</taxon>
        <taxon>Metazoa</taxon>
        <taxon>Ecdysozoa</taxon>
        <taxon>Arthropoda</taxon>
        <taxon>Hexapoda</taxon>
        <taxon>Insecta</taxon>
        <taxon>Pterygota</taxon>
        <taxon>Neoptera</taxon>
        <taxon>Endopterygota</taxon>
        <taxon>Coleoptera</taxon>
        <taxon>Polyphaga</taxon>
        <taxon>Cucujiformia</taxon>
        <taxon>Coccinelloidea</taxon>
        <taxon>Coccinellidae</taxon>
        <taxon>Scymninae</taxon>
        <taxon>Scymnini</taxon>
        <taxon>Cryptolaemus</taxon>
    </lineage>
</organism>
<dbReference type="EMBL" id="JABFTP020000165">
    <property type="protein sequence ID" value="KAL3283780.1"/>
    <property type="molecule type" value="Genomic_DNA"/>
</dbReference>
<reference evidence="2 3" key="1">
    <citation type="journal article" date="2021" name="BMC Biol.">
        <title>Horizontally acquired antibacterial genes associated with adaptive radiation of ladybird beetles.</title>
        <authorList>
            <person name="Li H.S."/>
            <person name="Tang X.F."/>
            <person name="Huang Y.H."/>
            <person name="Xu Z.Y."/>
            <person name="Chen M.L."/>
            <person name="Du X.Y."/>
            <person name="Qiu B.Y."/>
            <person name="Chen P.T."/>
            <person name="Zhang W."/>
            <person name="Slipinski A."/>
            <person name="Escalona H.E."/>
            <person name="Waterhouse R.M."/>
            <person name="Zwick A."/>
            <person name="Pang H."/>
        </authorList>
    </citation>
    <scope>NUCLEOTIDE SEQUENCE [LARGE SCALE GENOMIC DNA]</scope>
    <source>
        <strain evidence="2">SYSU2018</strain>
    </source>
</reference>
<gene>
    <name evidence="2" type="ORF">HHI36_017950</name>
</gene>
<proteinExistence type="predicted"/>
<dbReference type="Proteomes" id="UP001516400">
    <property type="component" value="Unassembled WGS sequence"/>
</dbReference>
<feature type="compositionally biased region" description="Basic and acidic residues" evidence="1">
    <location>
        <begin position="1"/>
        <end position="17"/>
    </location>
</feature>
<keyword evidence="3" id="KW-1185">Reference proteome</keyword>
<evidence type="ECO:0000313" key="2">
    <source>
        <dbReference type="EMBL" id="KAL3283780.1"/>
    </source>
</evidence>